<evidence type="ECO:0000256" key="1">
    <source>
        <dbReference type="ARBA" id="ARBA00005836"/>
    </source>
</evidence>
<keyword evidence="8" id="KW-1185">Reference proteome</keyword>
<comment type="caution">
    <text evidence="7">The sequence shown here is derived from an EMBL/GenBank/DDBJ whole genome shotgun (WGS) entry which is preliminary data.</text>
</comment>
<dbReference type="Pfam" id="PF19289">
    <property type="entry name" value="PmbA_TldD_3rd"/>
    <property type="match status" value="1"/>
</dbReference>
<dbReference type="PANTHER" id="PTHR30624">
    <property type="entry name" value="UNCHARACTERIZED PROTEIN TLDD AND PMBA"/>
    <property type="match status" value="1"/>
</dbReference>
<dbReference type="PANTHER" id="PTHR30624:SF10">
    <property type="entry name" value="CONSERVED PROTEIN"/>
    <property type="match status" value="1"/>
</dbReference>
<dbReference type="InterPro" id="IPR051463">
    <property type="entry name" value="Peptidase_U62_metallo"/>
</dbReference>
<accession>A0ABW1A8U4</accession>
<reference evidence="8" key="1">
    <citation type="journal article" date="2019" name="Int. J. Syst. Evol. Microbiol.">
        <title>The Global Catalogue of Microorganisms (GCM) 10K type strain sequencing project: providing services to taxonomists for standard genome sequencing and annotation.</title>
        <authorList>
            <consortium name="The Broad Institute Genomics Platform"/>
            <consortium name="The Broad Institute Genome Sequencing Center for Infectious Disease"/>
            <person name="Wu L."/>
            <person name="Ma J."/>
        </authorList>
    </citation>
    <scope>NUCLEOTIDE SEQUENCE [LARGE SCALE GENOMIC DNA]</scope>
    <source>
        <strain evidence="8">KCTC 42087</strain>
    </source>
</reference>
<dbReference type="Pfam" id="PF01523">
    <property type="entry name" value="PmbA_TldD_1st"/>
    <property type="match status" value="1"/>
</dbReference>
<gene>
    <name evidence="7" type="ORF">ACFPZN_28945</name>
</gene>
<keyword evidence="3" id="KW-0378">Hydrolase</keyword>
<evidence type="ECO:0000259" key="5">
    <source>
        <dbReference type="Pfam" id="PF01523"/>
    </source>
</evidence>
<comment type="similarity">
    <text evidence="1">Belongs to the peptidase U62 family.</text>
</comment>
<dbReference type="InterPro" id="IPR035068">
    <property type="entry name" value="TldD/PmbA_N"/>
</dbReference>
<sequence>MHDIDPAFTALPLRALADAALARARELGAEHADFRLERIRSQTLRLHDAALETALDADDVGLSVRVVKKGTWGFAAGIDLTPGGAATVAERAVDVAAVAAAVNREPIELAPEPAHGERTWVSAYEIDPFTVPTAEKIALLADWSRRLLGDDRVDHADATLLQVKENKFYADLRGTVTTQQRVRLHPVLNAVGIGDGVFDTMRTIAPPVGRGWEWLTGDHWDWDGELARIPELLAEKLAAPSVDPGSYDVVIDPSNLWLTIHESIGHATELDRALGYEAAYAGTSFATPDKLGTLQYGSKIMNVTGDRTAEHGLATIGYDDEGVRTQAFEIVTSGMFTGYQLDRRIARLTGADRSNGCAFADSSSSMPLQRMANVSLQPAPGGPSTDELISGVERGIYIVGDKSWSIDMQRHNFQFTGQRFFRIENGRLAGQLRDVAYQATTTDFWNSMEAVGGPQTYVLGGAFNCGKGQPGQVAPVSHGCPSALFRGVNILNALKEAGQ</sequence>
<proteinExistence type="inferred from homology"/>
<protein>
    <submittedName>
        <fullName evidence="7">TldD/PmbA family protein</fullName>
    </submittedName>
</protein>
<evidence type="ECO:0000259" key="6">
    <source>
        <dbReference type="Pfam" id="PF19289"/>
    </source>
</evidence>
<keyword evidence="2" id="KW-0645">Protease</keyword>
<evidence type="ECO:0000313" key="7">
    <source>
        <dbReference type="EMBL" id="MFC5749670.1"/>
    </source>
</evidence>
<feature type="domain" description="Metalloprotease TldD/E C-terminal" evidence="6">
    <location>
        <begin position="244"/>
        <end position="490"/>
    </location>
</feature>
<keyword evidence="4" id="KW-0482">Metalloprotease</keyword>
<feature type="domain" description="Metalloprotease TldD/E N-terminal" evidence="5">
    <location>
        <begin position="32"/>
        <end position="96"/>
    </location>
</feature>
<evidence type="ECO:0000256" key="2">
    <source>
        <dbReference type="ARBA" id="ARBA00022670"/>
    </source>
</evidence>
<name>A0ABW1A8U4_9ACTN</name>
<evidence type="ECO:0000256" key="4">
    <source>
        <dbReference type="ARBA" id="ARBA00023049"/>
    </source>
</evidence>
<dbReference type="RefSeq" id="WP_378285397.1">
    <property type="nucleotide sequence ID" value="NZ_JBHSON010000044.1"/>
</dbReference>
<evidence type="ECO:0000256" key="3">
    <source>
        <dbReference type="ARBA" id="ARBA00022801"/>
    </source>
</evidence>
<dbReference type="InterPro" id="IPR002510">
    <property type="entry name" value="Metalloprtase-TldD/E_N"/>
</dbReference>
<evidence type="ECO:0000313" key="8">
    <source>
        <dbReference type="Proteomes" id="UP001596074"/>
    </source>
</evidence>
<dbReference type="Gene3D" id="3.30.2290.10">
    <property type="entry name" value="PmbA/TldD superfamily"/>
    <property type="match status" value="1"/>
</dbReference>
<dbReference type="InterPro" id="IPR036059">
    <property type="entry name" value="TldD/PmbA_sf"/>
</dbReference>
<dbReference type="Proteomes" id="UP001596074">
    <property type="component" value="Unassembled WGS sequence"/>
</dbReference>
<dbReference type="SUPFAM" id="SSF111283">
    <property type="entry name" value="Putative modulator of DNA gyrase, PmbA/TldD"/>
    <property type="match status" value="1"/>
</dbReference>
<organism evidence="7 8">
    <name type="scientific">Actinomadura rugatobispora</name>
    <dbReference type="NCBI Taxonomy" id="1994"/>
    <lineage>
        <taxon>Bacteria</taxon>
        <taxon>Bacillati</taxon>
        <taxon>Actinomycetota</taxon>
        <taxon>Actinomycetes</taxon>
        <taxon>Streptosporangiales</taxon>
        <taxon>Thermomonosporaceae</taxon>
        <taxon>Actinomadura</taxon>
    </lineage>
</organism>
<dbReference type="InterPro" id="IPR045569">
    <property type="entry name" value="Metalloprtase-TldD/E_C"/>
</dbReference>
<dbReference type="EMBL" id="JBHSON010000044">
    <property type="protein sequence ID" value="MFC5749670.1"/>
    <property type="molecule type" value="Genomic_DNA"/>
</dbReference>